<dbReference type="KEGG" id="plj:28893277"/>
<evidence type="ECO:0000313" key="3">
    <source>
        <dbReference type="EMBL" id="OAQ67572.1"/>
    </source>
</evidence>
<evidence type="ECO:0000313" key="4">
    <source>
        <dbReference type="Proteomes" id="UP000078340"/>
    </source>
</evidence>
<organism evidence="3 4">
    <name type="scientific">Purpureocillium lilacinum</name>
    <name type="common">Paecilomyces lilacinus</name>
    <dbReference type="NCBI Taxonomy" id="33203"/>
    <lineage>
        <taxon>Eukaryota</taxon>
        <taxon>Fungi</taxon>
        <taxon>Dikarya</taxon>
        <taxon>Ascomycota</taxon>
        <taxon>Pezizomycotina</taxon>
        <taxon>Sordariomycetes</taxon>
        <taxon>Hypocreomycetidae</taxon>
        <taxon>Hypocreales</taxon>
        <taxon>Ophiocordycipitaceae</taxon>
        <taxon>Purpureocillium</taxon>
    </lineage>
</organism>
<feature type="domain" description="EthD" evidence="2">
    <location>
        <begin position="17"/>
        <end position="113"/>
    </location>
</feature>
<reference evidence="3 4" key="1">
    <citation type="submission" date="2016-02" db="EMBL/GenBank/DDBJ databases">
        <title>Biosynthesis of antibiotic leucinostatins and their inhibition on Phytophthora in bio-control Purpureocillium lilacinum.</title>
        <authorList>
            <person name="Wang G."/>
            <person name="Liu Z."/>
            <person name="Lin R."/>
            <person name="Li E."/>
            <person name="Mao Z."/>
            <person name="Ling J."/>
            <person name="Yin W."/>
            <person name="Xie B."/>
        </authorList>
    </citation>
    <scope>NUCLEOTIDE SEQUENCE [LARGE SCALE GENOMIC DNA]</scope>
    <source>
        <strain evidence="3">PLFJ-1</strain>
    </source>
</reference>
<comment type="caution">
    <text evidence="3">The sequence shown here is derived from an EMBL/GenBank/DDBJ whole genome shotgun (WGS) entry which is preliminary data.</text>
</comment>
<accession>A0A179FPQ1</accession>
<evidence type="ECO:0000259" key="2">
    <source>
        <dbReference type="Pfam" id="PF07110"/>
    </source>
</evidence>
<proteinExistence type="inferred from homology"/>
<name>A0A179FPQ1_PURLI</name>
<dbReference type="GO" id="GO:0016491">
    <property type="term" value="F:oxidoreductase activity"/>
    <property type="evidence" value="ECO:0007669"/>
    <property type="project" value="InterPro"/>
</dbReference>
<gene>
    <name evidence="3" type="ORF">VFPFJ_11161</name>
</gene>
<dbReference type="Proteomes" id="UP000078340">
    <property type="component" value="Unassembled WGS sequence"/>
</dbReference>
<dbReference type="InterPro" id="IPR011008">
    <property type="entry name" value="Dimeric_a/b-barrel"/>
</dbReference>
<dbReference type="Pfam" id="PF07110">
    <property type="entry name" value="EthD"/>
    <property type="match status" value="1"/>
</dbReference>
<dbReference type="InterPro" id="IPR009799">
    <property type="entry name" value="EthD_dom"/>
</dbReference>
<dbReference type="OMA" id="DHINFAD"/>
<comment type="similarity">
    <text evidence="1">Belongs to the tpcK family.</text>
</comment>
<sequence length="139" mass="15913">MDAGKKYLCLHILGFKKSGVSFADYRDYMVNVHAPLVRDLLVKYGIVDWTMTHADEKSPDMFDNIRDGLFSNFAPFDVCVTIVMPDIEAFLRFKTDPFFQGDIEPDHDKFADTRRSQMLLGWHTPLIKDGKVVVQPLVA</sequence>
<dbReference type="SUPFAM" id="SSF54909">
    <property type="entry name" value="Dimeric alpha+beta barrel"/>
    <property type="match status" value="1"/>
</dbReference>
<dbReference type="Gene3D" id="3.30.70.100">
    <property type="match status" value="1"/>
</dbReference>
<dbReference type="EMBL" id="LSBI01000022">
    <property type="protein sequence ID" value="OAQ67572.1"/>
    <property type="molecule type" value="Genomic_DNA"/>
</dbReference>
<protein>
    <submittedName>
        <fullName evidence="3">Dimeric alpha-beta barrel</fullName>
    </submittedName>
</protein>
<dbReference type="GeneID" id="28893277"/>
<evidence type="ECO:0000256" key="1">
    <source>
        <dbReference type="ARBA" id="ARBA00005986"/>
    </source>
</evidence>
<dbReference type="STRING" id="33203.A0A179FPQ1"/>
<dbReference type="AlphaFoldDB" id="A0A179FPQ1"/>